<dbReference type="EMBL" id="CATKSN020000288">
    <property type="protein sequence ID" value="CAI9149409.1"/>
    <property type="molecule type" value="Genomic_DNA"/>
</dbReference>
<proteinExistence type="predicted"/>
<organism evidence="1 2">
    <name type="scientific">Rangifer tarandus platyrhynchus</name>
    <name type="common">Svalbard reindeer</name>
    <dbReference type="NCBI Taxonomy" id="3082113"/>
    <lineage>
        <taxon>Eukaryota</taxon>
        <taxon>Metazoa</taxon>
        <taxon>Chordata</taxon>
        <taxon>Craniata</taxon>
        <taxon>Vertebrata</taxon>
        <taxon>Euteleostomi</taxon>
        <taxon>Mammalia</taxon>
        <taxon>Eutheria</taxon>
        <taxon>Laurasiatheria</taxon>
        <taxon>Artiodactyla</taxon>
        <taxon>Ruminantia</taxon>
        <taxon>Pecora</taxon>
        <taxon>Cervidae</taxon>
        <taxon>Odocoileinae</taxon>
        <taxon>Rangifer</taxon>
    </lineage>
</organism>
<evidence type="ECO:0008006" key="3">
    <source>
        <dbReference type="Google" id="ProtNLM"/>
    </source>
</evidence>
<dbReference type="Proteomes" id="UP001176941">
    <property type="component" value="Unassembled WGS sequence"/>
</dbReference>
<gene>
    <name evidence="1" type="ORF">MRATA1EN1_LOCUS31027</name>
</gene>
<evidence type="ECO:0000313" key="1">
    <source>
        <dbReference type="EMBL" id="CAI9149409.1"/>
    </source>
</evidence>
<accession>A0ABN8XKL4</accession>
<name>A0ABN8XKL4_RANTA</name>
<sequence length="139" mass="16292">MREDPCVLPIQNALSCRRLLFLTFRMHTLRHLDGCLAAPPSGFCTQRLRHSDRVFLTLLCSNTERRLGLLRRWATFELLNSLHIASMCAASTRDELPVTDKCRALTLRRRLSERYFKRHRLKKSPNGNQYASCTFQRDR</sequence>
<keyword evidence="2" id="KW-1185">Reference proteome</keyword>
<protein>
    <recommendedName>
        <fullName evidence="3">Secreted protein</fullName>
    </recommendedName>
</protein>
<evidence type="ECO:0000313" key="2">
    <source>
        <dbReference type="Proteomes" id="UP001176941"/>
    </source>
</evidence>
<reference evidence="1" key="1">
    <citation type="submission" date="2023-04" db="EMBL/GenBank/DDBJ databases">
        <authorList>
            <consortium name="ELIXIR-Norway"/>
        </authorList>
    </citation>
    <scope>NUCLEOTIDE SEQUENCE [LARGE SCALE GENOMIC DNA]</scope>
</reference>
<comment type="caution">
    <text evidence="1">The sequence shown here is derived from an EMBL/GenBank/DDBJ whole genome shotgun (WGS) entry which is preliminary data.</text>
</comment>